<reference evidence="3" key="2">
    <citation type="journal article" date="2021" name="PeerJ">
        <title>Extensive microbial diversity within the chicken gut microbiome revealed by metagenomics and culture.</title>
        <authorList>
            <person name="Gilroy R."/>
            <person name="Ravi A."/>
            <person name="Getino M."/>
            <person name="Pursley I."/>
            <person name="Horton D.L."/>
            <person name="Alikhan N.F."/>
            <person name="Baker D."/>
            <person name="Gharbi K."/>
            <person name="Hall N."/>
            <person name="Watson M."/>
            <person name="Adriaenssens E.M."/>
            <person name="Foster-Nyarko E."/>
            <person name="Jarju S."/>
            <person name="Secka A."/>
            <person name="Antonio M."/>
            <person name="Oren A."/>
            <person name="Chaudhuri R.R."/>
            <person name="La Ragione R."/>
            <person name="Hildebrand F."/>
            <person name="Pallen M.J."/>
        </authorList>
    </citation>
    <scope>NUCLEOTIDE SEQUENCE</scope>
    <source>
        <strain evidence="3">17213</strain>
    </source>
</reference>
<feature type="domain" description="DNA topoisomerase type IA zn finger" evidence="2">
    <location>
        <begin position="78"/>
        <end position="112"/>
    </location>
</feature>
<dbReference type="Gene3D" id="3.30.65.10">
    <property type="entry name" value="Bacterial Topoisomerase I, domain 1"/>
    <property type="match status" value="3"/>
</dbReference>
<evidence type="ECO:0000313" key="3">
    <source>
        <dbReference type="EMBL" id="MBO8415558.1"/>
    </source>
</evidence>
<name>A0A9D9DAN3_9GAMM</name>
<feature type="compositionally biased region" description="Basic and acidic residues" evidence="1">
    <location>
        <begin position="1"/>
        <end position="21"/>
    </location>
</feature>
<feature type="domain" description="DNA topoisomerase type IA zn finger" evidence="2">
    <location>
        <begin position="165"/>
        <end position="199"/>
    </location>
</feature>
<organism evidence="3 4">
    <name type="scientific">Candidatus Avisuccinivibrio stercorigallinarum</name>
    <dbReference type="NCBI Taxonomy" id="2840704"/>
    <lineage>
        <taxon>Bacteria</taxon>
        <taxon>Pseudomonadati</taxon>
        <taxon>Pseudomonadota</taxon>
        <taxon>Gammaproteobacteria</taxon>
        <taxon>Aeromonadales</taxon>
        <taxon>Succinivibrionaceae</taxon>
        <taxon>Succinivibrionaceae incertae sedis</taxon>
        <taxon>Candidatus Avisuccinivibrio</taxon>
    </lineage>
</organism>
<evidence type="ECO:0000256" key="1">
    <source>
        <dbReference type="SAM" id="MobiDB-lite"/>
    </source>
</evidence>
<dbReference type="PANTHER" id="PTHR42785:SF1">
    <property type="entry name" value="DNA TOPOISOMERASE"/>
    <property type="match status" value="1"/>
</dbReference>
<comment type="caution">
    <text evidence="3">The sequence shown here is derived from an EMBL/GenBank/DDBJ whole genome shotgun (WGS) entry which is preliminary data.</text>
</comment>
<keyword evidence="3" id="KW-0238">DNA-binding</keyword>
<dbReference type="PANTHER" id="PTHR42785">
    <property type="entry name" value="DNA TOPOISOMERASE, TYPE IA, CORE"/>
    <property type="match status" value="1"/>
</dbReference>
<dbReference type="Proteomes" id="UP000823631">
    <property type="component" value="Unassembled WGS sequence"/>
</dbReference>
<feature type="domain" description="DNA topoisomerase type IA zn finger" evidence="2">
    <location>
        <begin position="205"/>
        <end position="220"/>
    </location>
</feature>
<protein>
    <submittedName>
        <fullName evidence="3">Topoisomerase DNA-binding C4 zinc finger domain-containing protein</fullName>
    </submittedName>
</protein>
<dbReference type="AlphaFoldDB" id="A0A9D9DAN3"/>
<accession>A0A9D9DAN3</accession>
<evidence type="ECO:0000313" key="4">
    <source>
        <dbReference type="Proteomes" id="UP000823631"/>
    </source>
</evidence>
<reference evidence="3" key="1">
    <citation type="submission" date="2020-10" db="EMBL/GenBank/DDBJ databases">
        <authorList>
            <person name="Gilroy R."/>
        </authorList>
    </citation>
    <scope>NUCLEOTIDE SEQUENCE</scope>
    <source>
        <strain evidence="3">17213</strain>
    </source>
</reference>
<feature type="region of interest" description="Disordered" evidence="1">
    <location>
        <begin position="1"/>
        <end position="43"/>
    </location>
</feature>
<sequence>MADMTDDLRHHSDDLSHKAAEKALAQALVSSTQPERPAEKAAADPALEALGLIPDPALEQAATASHEEEHQQLKPGDLCPQCGGVLMLRSTERGEFLGCSNYPDCSFVRHLPAAPVSNLAILSSTCPDCGRPLAVKHGRYGLFIGCSAYPECRYIVEKKVQSPIVCPMCRKGRIVKRQSRSGRSFYACNNYPACDFLLPGEPVESKCPDCGFPLRYKKKVKAGIALYCPNSLCPSKRKRKKELWQPD</sequence>
<proteinExistence type="predicted"/>
<dbReference type="EMBL" id="JADINH010000089">
    <property type="protein sequence ID" value="MBO8415558.1"/>
    <property type="molecule type" value="Genomic_DNA"/>
</dbReference>
<dbReference type="Pfam" id="PF01396">
    <property type="entry name" value="Zn_ribbon_Top1"/>
    <property type="match status" value="4"/>
</dbReference>
<gene>
    <name evidence="3" type="ORF">IAB19_04150</name>
</gene>
<feature type="domain" description="DNA topoisomerase type IA zn finger" evidence="2">
    <location>
        <begin position="125"/>
        <end position="157"/>
    </location>
</feature>
<dbReference type="GO" id="GO:0006265">
    <property type="term" value="P:DNA topological change"/>
    <property type="evidence" value="ECO:0007669"/>
    <property type="project" value="InterPro"/>
</dbReference>
<dbReference type="GO" id="GO:0005694">
    <property type="term" value="C:chromosome"/>
    <property type="evidence" value="ECO:0007669"/>
    <property type="project" value="InterPro"/>
</dbReference>
<dbReference type="GO" id="GO:0003677">
    <property type="term" value="F:DNA binding"/>
    <property type="evidence" value="ECO:0007669"/>
    <property type="project" value="UniProtKB-KW"/>
</dbReference>
<dbReference type="InterPro" id="IPR013498">
    <property type="entry name" value="Topo_IA_Znf"/>
</dbReference>
<dbReference type="InterPro" id="IPR000380">
    <property type="entry name" value="Topo_IA"/>
</dbReference>
<dbReference type="SUPFAM" id="SSF57783">
    <property type="entry name" value="Zinc beta-ribbon"/>
    <property type="match status" value="2"/>
</dbReference>
<dbReference type="GO" id="GO:0003917">
    <property type="term" value="F:DNA topoisomerase type I (single strand cut, ATP-independent) activity"/>
    <property type="evidence" value="ECO:0007669"/>
    <property type="project" value="InterPro"/>
</dbReference>
<evidence type="ECO:0000259" key="2">
    <source>
        <dbReference type="Pfam" id="PF01396"/>
    </source>
</evidence>